<accession>A0A6A6UHI8</accession>
<evidence type="ECO:0008006" key="4">
    <source>
        <dbReference type="Google" id="ProtNLM"/>
    </source>
</evidence>
<reference evidence="2" key="1">
    <citation type="journal article" date="2020" name="Stud. Mycol.">
        <title>101 Dothideomycetes genomes: a test case for predicting lifestyles and emergence of pathogens.</title>
        <authorList>
            <person name="Haridas S."/>
            <person name="Albert R."/>
            <person name="Binder M."/>
            <person name="Bloem J."/>
            <person name="Labutti K."/>
            <person name="Salamov A."/>
            <person name="Andreopoulos B."/>
            <person name="Baker S."/>
            <person name="Barry K."/>
            <person name="Bills G."/>
            <person name="Bluhm B."/>
            <person name="Cannon C."/>
            <person name="Castanera R."/>
            <person name="Culley D."/>
            <person name="Daum C."/>
            <person name="Ezra D."/>
            <person name="Gonzalez J."/>
            <person name="Henrissat B."/>
            <person name="Kuo A."/>
            <person name="Liang C."/>
            <person name="Lipzen A."/>
            <person name="Lutzoni F."/>
            <person name="Magnuson J."/>
            <person name="Mondo S."/>
            <person name="Nolan M."/>
            <person name="Ohm R."/>
            <person name="Pangilinan J."/>
            <person name="Park H.-J."/>
            <person name="Ramirez L."/>
            <person name="Alfaro M."/>
            <person name="Sun H."/>
            <person name="Tritt A."/>
            <person name="Yoshinaga Y."/>
            <person name="Zwiers L.-H."/>
            <person name="Turgeon B."/>
            <person name="Goodwin S."/>
            <person name="Spatafora J."/>
            <person name="Crous P."/>
            <person name="Grigoriev I."/>
        </authorList>
    </citation>
    <scope>NUCLEOTIDE SEQUENCE</scope>
    <source>
        <strain evidence="2">CBS 115976</strain>
    </source>
</reference>
<dbReference type="Pfam" id="PF03966">
    <property type="entry name" value="Trm112p"/>
    <property type="match status" value="1"/>
</dbReference>
<dbReference type="Proteomes" id="UP000799302">
    <property type="component" value="Unassembled WGS sequence"/>
</dbReference>
<proteinExistence type="inferred from homology"/>
<dbReference type="OrthoDB" id="2187549at2759"/>
<dbReference type="Gene3D" id="2.20.25.10">
    <property type="match status" value="1"/>
</dbReference>
<evidence type="ECO:0000313" key="2">
    <source>
        <dbReference type="EMBL" id="KAF2671270.1"/>
    </source>
</evidence>
<dbReference type="PANTHER" id="PTHR12773:SF0">
    <property type="entry name" value="MULTIFUNCTIONAL METHYLTRANSFERASE SUBUNIT TRM112-LIKE PROTEIN"/>
    <property type="match status" value="1"/>
</dbReference>
<dbReference type="GO" id="GO:0070476">
    <property type="term" value="P:rRNA (guanine-N7)-methylation"/>
    <property type="evidence" value="ECO:0007669"/>
    <property type="project" value="TreeGrafter"/>
</dbReference>
<protein>
    <recommendedName>
        <fullName evidence="4">Trm112p-domain-containing protein</fullName>
    </recommendedName>
</protein>
<dbReference type="AlphaFoldDB" id="A0A6A6UHI8"/>
<dbReference type="InterPro" id="IPR005651">
    <property type="entry name" value="Trm112-like"/>
</dbReference>
<sequence length="162" mass="18024">MKILTLTFLTCARKSCKPEPTSYPLHPTSAELEIIPVDFNPLFLRALLPRLDWPTLRILCEAFGLPGLQEEAPEEDALFLQPEEGGAMEDVEVQGEKGKEVVEDVEKKGEEETREASQLAKDLHHLLLETTMQEGKLVCGCCGHEYAVKEGIANFLLPAHLV</sequence>
<dbReference type="PANTHER" id="PTHR12773">
    <property type="entry name" value="UPF0315 PROTEIN-RELATED"/>
    <property type="match status" value="1"/>
</dbReference>
<dbReference type="GO" id="GO:0046982">
    <property type="term" value="F:protein heterodimerization activity"/>
    <property type="evidence" value="ECO:0007669"/>
    <property type="project" value="InterPro"/>
</dbReference>
<dbReference type="InterPro" id="IPR039127">
    <property type="entry name" value="Trm112"/>
</dbReference>
<gene>
    <name evidence="2" type="ORF">BT63DRAFT_211788</name>
</gene>
<organism evidence="2 3">
    <name type="scientific">Microthyrium microscopicum</name>
    <dbReference type="NCBI Taxonomy" id="703497"/>
    <lineage>
        <taxon>Eukaryota</taxon>
        <taxon>Fungi</taxon>
        <taxon>Dikarya</taxon>
        <taxon>Ascomycota</taxon>
        <taxon>Pezizomycotina</taxon>
        <taxon>Dothideomycetes</taxon>
        <taxon>Dothideomycetes incertae sedis</taxon>
        <taxon>Microthyriales</taxon>
        <taxon>Microthyriaceae</taxon>
        <taxon>Microthyrium</taxon>
    </lineage>
</organism>
<dbReference type="GO" id="GO:0030488">
    <property type="term" value="P:tRNA methylation"/>
    <property type="evidence" value="ECO:0007669"/>
    <property type="project" value="TreeGrafter"/>
</dbReference>
<evidence type="ECO:0000313" key="3">
    <source>
        <dbReference type="Proteomes" id="UP000799302"/>
    </source>
</evidence>
<comment type="similarity">
    <text evidence="1">Belongs to the TRM112 family.</text>
</comment>
<name>A0A6A6UHI8_9PEZI</name>
<evidence type="ECO:0000256" key="1">
    <source>
        <dbReference type="ARBA" id="ARBA00007980"/>
    </source>
</evidence>
<dbReference type="EMBL" id="MU004233">
    <property type="protein sequence ID" value="KAF2671270.1"/>
    <property type="molecule type" value="Genomic_DNA"/>
</dbReference>
<keyword evidence="3" id="KW-1185">Reference proteome</keyword>